<evidence type="ECO:0000313" key="9">
    <source>
        <dbReference type="Proteomes" id="UP001493487"/>
    </source>
</evidence>
<comment type="similarity">
    <text evidence="6">Belongs to the peptidase M3 family.</text>
</comment>
<evidence type="ECO:0000256" key="3">
    <source>
        <dbReference type="ARBA" id="ARBA00022801"/>
    </source>
</evidence>
<dbReference type="Proteomes" id="UP001493487">
    <property type="component" value="Unassembled WGS sequence"/>
</dbReference>
<evidence type="ECO:0000256" key="6">
    <source>
        <dbReference type="RuleBase" id="RU003435"/>
    </source>
</evidence>
<keyword evidence="2 6" id="KW-0479">Metal-binding</keyword>
<dbReference type="PANTHER" id="PTHR11804:SF28">
    <property type="entry name" value="OLIGOENDOPEPTIDASE F"/>
    <property type="match status" value="1"/>
</dbReference>
<dbReference type="PANTHER" id="PTHR11804">
    <property type="entry name" value="PROTEASE M3 THIMET OLIGOPEPTIDASE-RELATED"/>
    <property type="match status" value="1"/>
</dbReference>
<accession>A0ABV1KPL6</accession>
<comment type="cofactor">
    <cofactor evidence="6">
        <name>Zn(2+)</name>
        <dbReference type="ChEBI" id="CHEBI:29105"/>
    </cofactor>
    <text evidence="6">Binds 1 zinc ion.</text>
</comment>
<dbReference type="Gene3D" id="1.10.1370.30">
    <property type="match status" value="1"/>
</dbReference>
<keyword evidence="1 6" id="KW-0645">Protease</keyword>
<dbReference type="CDD" id="cd09606">
    <property type="entry name" value="M3B_PepF"/>
    <property type="match status" value="1"/>
</dbReference>
<keyword evidence="9" id="KW-1185">Reference proteome</keyword>
<dbReference type="InterPro" id="IPR011976">
    <property type="entry name" value="Pept_M3B_oligopep-rel"/>
</dbReference>
<name>A0ABV1KPL6_9BACL</name>
<proteinExistence type="inferred from homology"/>
<evidence type="ECO:0000256" key="1">
    <source>
        <dbReference type="ARBA" id="ARBA00022670"/>
    </source>
</evidence>
<evidence type="ECO:0000313" key="8">
    <source>
        <dbReference type="EMBL" id="MEQ4481571.1"/>
    </source>
</evidence>
<dbReference type="NCBIfam" id="TIGR02289">
    <property type="entry name" value="M3_not_pepF"/>
    <property type="match status" value="1"/>
</dbReference>
<keyword evidence="4 6" id="KW-0862">Zinc</keyword>
<keyword evidence="3 6" id="KW-0378">Hydrolase</keyword>
<dbReference type="EMBL" id="JASKHM010000002">
    <property type="protein sequence ID" value="MEQ4481571.1"/>
    <property type="molecule type" value="Genomic_DNA"/>
</dbReference>
<evidence type="ECO:0000256" key="5">
    <source>
        <dbReference type="ARBA" id="ARBA00023049"/>
    </source>
</evidence>
<evidence type="ECO:0000256" key="2">
    <source>
        <dbReference type="ARBA" id="ARBA00022723"/>
    </source>
</evidence>
<dbReference type="EC" id="3.4.-.-" evidence="8"/>
<feature type="domain" description="Peptidase M3A/M3B catalytic" evidence="7">
    <location>
        <begin position="308"/>
        <end position="533"/>
    </location>
</feature>
<dbReference type="InterPro" id="IPR045090">
    <property type="entry name" value="Pept_M3A_M3B"/>
</dbReference>
<dbReference type="GO" id="GO:0016787">
    <property type="term" value="F:hydrolase activity"/>
    <property type="evidence" value="ECO:0007669"/>
    <property type="project" value="UniProtKB-KW"/>
</dbReference>
<dbReference type="SUPFAM" id="SSF55486">
    <property type="entry name" value="Metalloproteases ('zincins'), catalytic domain"/>
    <property type="match status" value="1"/>
</dbReference>
<comment type="caution">
    <text evidence="8">The sequence shown here is derived from an EMBL/GenBank/DDBJ whole genome shotgun (WGS) entry which is preliminary data.</text>
</comment>
<protein>
    <submittedName>
        <fullName evidence="8">M3 family oligoendopeptidase</fullName>
        <ecNumber evidence="8">3.4.-.-</ecNumber>
    </submittedName>
</protein>
<keyword evidence="5 6" id="KW-0482">Metalloprotease</keyword>
<gene>
    <name evidence="8" type="ORF">QJS35_04100</name>
</gene>
<dbReference type="RefSeq" id="WP_232183834.1">
    <property type="nucleotide sequence ID" value="NZ_JAIOAP010000002.1"/>
</dbReference>
<dbReference type="InterPro" id="IPR001567">
    <property type="entry name" value="Pept_M3A_M3B_dom"/>
</dbReference>
<evidence type="ECO:0000256" key="4">
    <source>
        <dbReference type="ARBA" id="ARBA00022833"/>
    </source>
</evidence>
<sequence>MKFQDFVYQRPDIQDLEKMLDELIRKFEAAESSEDQVSIMKEINAQRREYESTCGIAYIRYTMDTTDPFYKDEQDFNDESSPIYQGMITRYYKALVDSRFRDELERQWGKQLFRIAEMSLKTFSPEIVEHLQRENKLCSEFTKLLASAKFMFEGEERNLPQLAPFALSTNRDTRRRALETRTTFFVEHETKLDEIFDQLVKVRTEIARKLGYRNFVELGYARLNRSDYNAADVAKFREQVRKSIVPVTMKLKERQRKRIGIDCLRYYDDSFSFKTGNAKPKGDPDRIVVNGKTMYSELSPETGEFFAMMIDNGLMDLLSTKGKAGGGYCAMISQYNAPFIFTNFNGTSGDIDVLTHEAGHAFQSYCSLDYKVPEYEFPTAEAAEIHSMSMEFFAWPWMDLFFREDTDKYKFTHMNDSLLFIPNGVAYDEFQHFVYENPEALPADRKRAWREIEKKYVPYRNYEGNDFLERGGIWLQNGHVFCLPFYYVDYTMARICSFQLWKKASANKAAAWSDYMALCKAGGSRSFLELLELGNLISPFSDGCVESVLGDIENWLDGIDDQQL</sequence>
<dbReference type="Pfam" id="PF01432">
    <property type="entry name" value="Peptidase_M3"/>
    <property type="match status" value="1"/>
</dbReference>
<evidence type="ECO:0000259" key="7">
    <source>
        <dbReference type="Pfam" id="PF01432"/>
    </source>
</evidence>
<organism evidence="8 9">
    <name type="scientific">Cohnella silvisoli</name>
    <dbReference type="NCBI Taxonomy" id="2873699"/>
    <lineage>
        <taxon>Bacteria</taxon>
        <taxon>Bacillati</taxon>
        <taxon>Bacillota</taxon>
        <taxon>Bacilli</taxon>
        <taxon>Bacillales</taxon>
        <taxon>Paenibacillaceae</taxon>
        <taxon>Cohnella</taxon>
    </lineage>
</organism>
<reference evidence="8 9" key="1">
    <citation type="journal article" date="2023" name="Genome Announc.">
        <title>Pan-Genome Analyses of the Genus Cohnella and Proposal of the Novel Species Cohnella silvisoli sp. nov., Isolated from Forest Soil.</title>
        <authorList>
            <person name="Wang C."/>
            <person name="Mao L."/>
            <person name="Bao G."/>
            <person name="Zhu H."/>
        </authorList>
    </citation>
    <scope>NUCLEOTIDE SEQUENCE [LARGE SCALE GENOMIC DNA]</scope>
    <source>
        <strain evidence="8 9">NL03-T5-1</strain>
    </source>
</reference>